<evidence type="ECO:0000259" key="4">
    <source>
        <dbReference type="PROSITE" id="PS50020"/>
    </source>
</evidence>
<feature type="domain" description="SARAH" evidence="5">
    <location>
        <begin position="188"/>
        <end position="235"/>
    </location>
</feature>
<accession>V4AKX3</accession>
<evidence type="ECO:0000313" key="6">
    <source>
        <dbReference type="EMBL" id="ESO94241.1"/>
    </source>
</evidence>
<dbReference type="OMA" id="MSYESAR"/>
<dbReference type="SUPFAM" id="SSF51045">
    <property type="entry name" value="WW domain"/>
    <property type="match status" value="2"/>
</dbReference>
<dbReference type="STRING" id="225164.V4AKX3"/>
<feature type="region of interest" description="Disordered" evidence="3">
    <location>
        <begin position="1"/>
        <end position="31"/>
    </location>
</feature>
<dbReference type="PROSITE" id="PS50951">
    <property type="entry name" value="SARAH"/>
    <property type="match status" value="1"/>
</dbReference>
<dbReference type="OrthoDB" id="5339429at2759"/>
<dbReference type="PANTHER" id="PTHR47522:SF2">
    <property type="entry name" value="PROTEIN SALVADOR HOMOLOG 1"/>
    <property type="match status" value="1"/>
</dbReference>
<dbReference type="CDD" id="cd00201">
    <property type="entry name" value="WW"/>
    <property type="match status" value="1"/>
</dbReference>
<dbReference type="Proteomes" id="UP000030746">
    <property type="component" value="Unassembled WGS sequence"/>
</dbReference>
<dbReference type="InterPro" id="IPR030030">
    <property type="entry name" value="Sav"/>
</dbReference>
<dbReference type="CDD" id="cd21433">
    <property type="entry name" value="SARAH_Sav"/>
    <property type="match status" value="1"/>
</dbReference>
<feature type="compositionally biased region" description="Basic and acidic residues" evidence="3">
    <location>
        <begin position="229"/>
        <end position="239"/>
    </location>
</feature>
<keyword evidence="7" id="KW-1185">Reference proteome</keyword>
<reference evidence="6 7" key="1">
    <citation type="journal article" date="2013" name="Nature">
        <title>Insights into bilaterian evolution from three spiralian genomes.</title>
        <authorList>
            <person name="Simakov O."/>
            <person name="Marletaz F."/>
            <person name="Cho S.J."/>
            <person name="Edsinger-Gonzales E."/>
            <person name="Havlak P."/>
            <person name="Hellsten U."/>
            <person name="Kuo D.H."/>
            <person name="Larsson T."/>
            <person name="Lv J."/>
            <person name="Arendt D."/>
            <person name="Savage R."/>
            <person name="Osoegawa K."/>
            <person name="de Jong P."/>
            <person name="Grimwood J."/>
            <person name="Chapman J.A."/>
            <person name="Shapiro H."/>
            <person name="Aerts A."/>
            <person name="Otillar R.P."/>
            <person name="Terry A.Y."/>
            <person name="Boore J.L."/>
            <person name="Grigoriev I.V."/>
            <person name="Lindberg D.R."/>
            <person name="Seaver E.C."/>
            <person name="Weisblat D.A."/>
            <person name="Putnam N.H."/>
            <person name="Rokhsar D.S."/>
        </authorList>
    </citation>
    <scope>NUCLEOTIDE SEQUENCE [LARGE SCALE GENOMIC DNA]</scope>
</reference>
<evidence type="ECO:0000256" key="1">
    <source>
        <dbReference type="ARBA" id="ARBA00022553"/>
    </source>
</evidence>
<evidence type="ECO:0000313" key="7">
    <source>
        <dbReference type="Proteomes" id="UP000030746"/>
    </source>
</evidence>
<evidence type="ECO:0008006" key="8">
    <source>
        <dbReference type="Google" id="ProtNLM"/>
    </source>
</evidence>
<protein>
    <recommendedName>
        <fullName evidence="8">WW domain-containing protein</fullName>
    </recommendedName>
</protein>
<dbReference type="AlphaFoldDB" id="V4AKX3"/>
<evidence type="ECO:0000256" key="3">
    <source>
        <dbReference type="SAM" id="MobiDB-lite"/>
    </source>
</evidence>
<dbReference type="GO" id="GO:0043065">
    <property type="term" value="P:positive regulation of apoptotic process"/>
    <property type="evidence" value="ECO:0007669"/>
    <property type="project" value="TreeGrafter"/>
</dbReference>
<feature type="domain" description="WW" evidence="4">
    <location>
        <begin position="51"/>
        <end position="84"/>
    </location>
</feature>
<dbReference type="FunFam" id="2.20.70.10:FF:000035">
    <property type="entry name" value="Salvador homolog 1 (Drosophila)"/>
    <property type="match status" value="1"/>
</dbReference>
<dbReference type="EMBL" id="KB201847">
    <property type="protein sequence ID" value="ESO94241.1"/>
    <property type="molecule type" value="Genomic_DNA"/>
</dbReference>
<dbReference type="GO" id="GO:0060090">
    <property type="term" value="F:molecular adaptor activity"/>
    <property type="evidence" value="ECO:0007669"/>
    <property type="project" value="InterPro"/>
</dbReference>
<gene>
    <name evidence="6" type="ORF">LOTGIDRAFT_189497</name>
</gene>
<dbReference type="HOGENOM" id="CLU_096945_0_0_1"/>
<name>V4AKX3_LOTGI</name>
<dbReference type="PANTHER" id="PTHR47522">
    <property type="entry name" value="SALVADOR FAMILY WW DOMAIN-CONTAINING PROTEIN 1"/>
    <property type="match status" value="1"/>
</dbReference>
<keyword evidence="1" id="KW-0597">Phosphoprotein</keyword>
<feature type="region of interest" description="Disordered" evidence="3">
    <location>
        <begin position="229"/>
        <end position="251"/>
    </location>
</feature>
<dbReference type="RefSeq" id="XP_009055086.1">
    <property type="nucleotide sequence ID" value="XM_009056838.1"/>
</dbReference>
<proteinExistence type="predicted"/>
<organism evidence="6 7">
    <name type="scientific">Lottia gigantea</name>
    <name type="common">Giant owl limpet</name>
    <dbReference type="NCBI Taxonomy" id="225164"/>
    <lineage>
        <taxon>Eukaryota</taxon>
        <taxon>Metazoa</taxon>
        <taxon>Spiralia</taxon>
        <taxon>Lophotrochozoa</taxon>
        <taxon>Mollusca</taxon>
        <taxon>Gastropoda</taxon>
        <taxon>Patellogastropoda</taxon>
        <taxon>Lottioidea</taxon>
        <taxon>Lottiidae</taxon>
        <taxon>Lottia</taxon>
    </lineage>
</organism>
<sequence>MSSDRNQPISGVRRSKVHPSATVDHHGDILNPAVSSANQSNFLSSPGAEELPLPVGWSVDWTLRGKKYYIDHNTQTTHWSHPLEKESLPMGWERIESKEHGVFYVNHILKTAQTHHPCSTSVPRSIVISQETMTTHSTSLGGAALPQQLEFQQPRQTNVLVPANPYLKEEIPPWLVVYFKAQPEHDHKLKWDLFRLNELEYFDALIRRIYKQELEELVMSYERYRSALNREKDRQKQEQQKQLTQNIETKV</sequence>
<feature type="domain" description="WW" evidence="4">
    <location>
        <begin position="86"/>
        <end position="119"/>
    </location>
</feature>
<dbReference type="CTD" id="20244845"/>
<dbReference type="Pfam" id="PF00397">
    <property type="entry name" value="WW"/>
    <property type="match status" value="1"/>
</dbReference>
<dbReference type="GeneID" id="20244845"/>
<dbReference type="InterPro" id="IPR036020">
    <property type="entry name" value="WW_dom_sf"/>
</dbReference>
<dbReference type="InterPro" id="IPR001202">
    <property type="entry name" value="WW_dom"/>
</dbReference>
<dbReference type="GO" id="GO:0008285">
    <property type="term" value="P:negative regulation of cell population proliferation"/>
    <property type="evidence" value="ECO:0007669"/>
    <property type="project" value="TreeGrafter"/>
</dbReference>
<dbReference type="KEGG" id="lgi:LOTGIDRAFT_189497"/>
<dbReference type="InterPro" id="IPR011524">
    <property type="entry name" value="SARAH_dom"/>
</dbReference>
<dbReference type="GO" id="GO:0006915">
    <property type="term" value="P:apoptotic process"/>
    <property type="evidence" value="ECO:0007669"/>
    <property type="project" value="InterPro"/>
</dbReference>
<dbReference type="SMART" id="SM00456">
    <property type="entry name" value="WW"/>
    <property type="match status" value="2"/>
</dbReference>
<keyword evidence="2" id="KW-0677">Repeat</keyword>
<dbReference type="GO" id="GO:0005829">
    <property type="term" value="C:cytosol"/>
    <property type="evidence" value="ECO:0007669"/>
    <property type="project" value="TreeGrafter"/>
</dbReference>
<evidence type="ECO:0000256" key="2">
    <source>
        <dbReference type="ARBA" id="ARBA00022737"/>
    </source>
</evidence>
<dbReference type="GO" id="GO:0035329">
    <property type="term" value="P:hippo signaling"/>
    <property type="evidence" value="ECO:0007669"/>
    <property type="project" value="InterPro"/>
</dbReference>
<evidence type="ECO:0000259" key="5">
    <source>
        <dbReference type="PROSITE" id="PS50951"/>
    </source>
</evidence>
<dbReference type="PROSITE" id="PS50020">
    <property type="entry name" value="WW_DOMAIN_2"/>
    <property type="match status" value="2"/>
</dbReference>
<dbReference type="Gene3D" id="2.20.70.10">
    <property type="match status" value="2"/>
</dbReference>